<proteinExistence type="predicted"/>
<evidence type="ECO:0000313" key="2">
    <source>
        <dbReference type="EnsemblPlants" id="PAC:32903565.CDS.1"/>
    </source>
</evidence>
<dbReference type="EnsemblPlants" id="Pp3c22_11210V3.1">
    <property type="protein sequence ID" value="PAC:32903565.CDS.1"/>
    <property type="gene ID" value="Pp3c22_11210"/>
</dbReference>
<reference evidence="2" key="3">
    <citation type="submission" date="2020-12" db="UniProtKB">
        <authorList>
            <consortium name="EnsemblPlants"/>
        </authorList>
    </citation>
    <scope>IDENTIFICATION</scope>
</reference>
<dbReference type="Gramene" id="Pp3c22_11210V3.2">
    <property type="protein sequence ID" value="PAC:32903566.CDS.1"/>
    <property type="gene ID" value="Pp3c22_11210"/>
</dbReference>
<reference evidence="1 3" key="2">
    <citation type="journal article" date="2018" name="Plant J.">
        <title>The Physcomitrella patens chromosome-scale assembly reveals moss genome structure and evolution.</title>
        <authorList>
            <person name="Lang D."/>
            <person name="Ullrich K.K."/>
            <person name="Murat F."/>
            <person name="Fuchs J."/>
            <person name="Jenkins J."/>
            <person name="Haas F.B."/>
            <person name="Piednoel M."/>
            <person name="Gundlach H."/>
            <person name="Van Bel M."/>
            <person name="Meyberg R."/>
            <person name="Vives C."/>
            <person name="Morata J."/>
            <person name="Symeonidi A."/>
            <person name="Hiss M."/>
            <person name="Muchero W."/>
            <person name="Kamisugi Y."/>
            <person name="Saleh O."/>
            <person name="Blanc G."/>
            <person name="Decker E.L."/>
            <person name="van Gessel N."/>
            <person name="Grimwood J."/>
            <person name="Hayes R.D."/>
            <person name="Graham S.W."/>
            <person name="Gunter L.E."/>
            <person name="McDaniel S.F."/>
            <person name="Hoernstein S.N.W."/>
            <person name="Larsson A."/>
            <person name="Li F.W."/>
            <person name="Perroud P.F."/>
            <person name="Phillips J."/>
            <person name="Ranjan P."/>
            <person name="Rokshar D.S."/>
            <person name="Rothfels C.J."/>
            <person name="Schneider L."/>
            <person name="Shu S."/>
            <person name="Stevenson D.W."/>
            <person name="Thummler F."/>
            <person name="Tillich M."/>
            <person name="Villarreal Aguilar J.C."/>
            <person name="Widiez T."/>
            <person name="Wong G.K."/>
            <person name="Wymore A."/>
            <person name="Zhang Y."/>
            <person name="Zimmer A.D."/>
            <person name="Quatrano R.S."/>
            <person name="Mayer K.F.X."/>
            <person name="Goodstein D."/>
            <person name="Casacuberta J.M."/>
            <person name="Vandepoele K."/>
            <person name="Reski R."/>
            <person name="Cuming A.C."/>
            <person name="Tuskan G.A."/>
            <person name="Maumus F."/>
            <person name="Salse J."/>
            <person name="Schmutz J."/>
            <person name="Rensing S.A."/>
        </authorList>
    </citation>
    <scope>NUCLEOTIDE SEQUENCE [LARGE SCALE GENOMIC DNA]</scope>
    <source>
        <strain evidence="2 3">cv. Gransden 2004</strain>
    </source>
</reference>
<dbReference type="InParanoid" id="A9SUN4"/>
<accession>A9SUN4</accession>
<dbReference type="Gramene" id="Pp3c22_11210V3.1">
    <property type="protein sequence ID" value="PAC:32903565.CDS.1"/>
    <property type="gene ID" value="Pp3c22_11210"/>
</dbReference>
<dbReference type="PaxDb" id="3218-PP1S121_15V6.1"/>
<dbReference type="FunCoup" id="A9SUN4">
    <property type="interactions" value="72"/>
</dbReference>
<sequence>MVCCLVCDESRKVVRSRPTNGICTNCGGSLSAVRVRNMFRLCFVPVCCSHKSRVMCSRCGAQYRSH</sequence>
<evidence type="ECO:0000313" key="1">
    <source>
        <dbReference type="EMBL" id="PNR30697.1"/>
    </source>
</evidence>
<reference evidence="1 3" key="1">
    <citation type="journal article" date="2008" name="Science">
        <title>The Physcomitrella genome reveals evolutionary insights into the conquest of land by plants.</title>
        <authorList>
            <person name="Rensing S."/>
            <person name="Lang D."/>
            <person name="Zimmer A."/>
            <person name="Terry A."/>
            <person name="Salamov A."/>
            <person name="Shapiro H."/>
            <person name="Nishiyama T."/>
            <person name="Perroud P.-F."/>
            <person name="Lindquist E."/>
            <person name="Kamisugi Y."/>
            <person name="Tanahashi T."/>
            <person name="Sakakibara K."/>
            <person name="Fujita T."/>
            <person name="Oishi K."/>
            <person name="Shin-I T."/>
            <person name="Kuroki Y."/>
            <person name="Toyoda A."/>
            <person name="Suzuki Y."/>
            <person name="Hashimoto A."/>
            <person name="Yamaguchi K."/>
            <person name="Sugano A."/>
            <person name="Kohara Y."/>
            <person name="Fujiyama A."/>
            <person name="Anterola A."/>
            <person name="Aoki S."/>
            <person name="Ashton N."/>
            <person name="Barbazuk W.B."/>
            <person name="Barker E."/>
            <person name="Bennetzen J."/>
            <person name="Bezanilla M."/>
            <person name="Blankenship R."/>
            <person name="Cho S.H."/>
            <person name="Dutcher S."/>
            <person name="Estelle M."/>
            <person name="Fawcett J.A."/>
            <person name="Gundlach H."/>
            <person name="Hanada K."/>
            <person name="Heyl A."/>
            <person name="Hicks K.A."/>
            <person name="Hugh J."/>
            <person name="Lohr M."/>
            <person name="Mayer K."/>
            <person name="Melkozernov A."/>
            <person name="Murata T."/>
            <person name="Nelson D."/>
            <person name="Pils B."/>
            <person name="Prigge M."/>
            <person name="Reiss B."/>
            <person name="Renner T."/>
            <person name="Rombauts S."/>
            <person name="Rushton P."/>
            <person name="Sanderfoot A."/>
            <person name="Schween G."/>
            <person name="Shiu S.-H."/>
            <person name="Stueber K."/>
            <person name="Theodoulou F.L."/>
            <person name="Tu H."/>
            <person name="Van de Peer Y."/>
            <person name="Verrier P.J."/>
            <person name="Waters E."/>
            <person name="Wood A."/>
            <person name="Yang L."/>
            <person name="Cove D."/>
            <person name="Cuming A."/>
            <person name="Hasebe M."/>
            <person name="Lucas S."/>
            <person name="Mishler D.B."/>
            <person name="Reski R."/>
            <person name="Grigoriev I."/>
            <person name="Quatrano R.S."/>
            <person name="Boore J.L."/>
        </authorList>
    </citation>
    <scope>NUCLEOTIDE SEQUENCE [LARGE SCALE GENOMIC DNA]</scope>
    <source>
        <strain evidence="2 3">cv. Gransden 2004</strain>
    </source>
</reference>
<dbReference type="PANTHER" id="PTHR33320">
    <property type="entry name" value="METHIONYL-TRNA SYNTHETASE"/>
    <property type="match status" value="1"/>
</dbReference>
<dbReference type="Proteomes" id="UP000006727">
    <property type="component" value="Chromosome 22"/>
</dbReference>
<dbReference type="EnsemblPlants" id="Pp3c22_11210V3.2">
    <property type="protein sequence ID" value="PAC:32903566.CDS.1"/>
    <property type="gene ID" value="Pp3c22_11210"/>
</dbReference>
<organism evidence="1">
    <name type="scientific">Physcomitrium patens</name>
    <name type="common">Spreading-leaved earth moss</name>
    <name type="synonym">Physcomitrella patens</name>
    <dbReference type="NCBI Taxonomy" id="3218"/>
    <lineage>
        <taxon>Eukaryota</taxon>
        <taxon>Viridiplantae</taxon>
        <taxon>Streptophyta</taxon>
        <taxon>Embryophyta</taxon>
        <taxon>Bryophyta</taxon>
        <taxon>Bryophytina</taxon>
        <taxon>Bryopsida</taxon>
        <taxon>Funariidae</taxon>
        <taxon>Funariales</taxon>
        <taxon>Funariaceae</taxon>
        <taxon>Physcomitrium</taxon>
    </lineage>
</organism>
<dbReference type="EMBL" id="ABEU02000022">
    <property type="protein sequence ID" value="PNR30697.1"/>
    <property type="molecule type" value="Genomic_DNA"/>
</dbReference>
<evidence type="ECO:0008006" key="4">
    <source>
        <dbReference type="Google" id="ProtNLM"/>
    </source>
</evidence>
<dbReference type="PANTHER" id="PTHR33320:SF30">
    <property type="entry name" value="OS04G0606200 PROTEIN"/>
    <property type="match status" value="1"/>
</dbReference>
<gene>
    <name evidence="1" type="ORF">PHYPA_027013</name>
</gene>
<name>A9SUN4_PHYPA</name>
<protein>
    <recommendedName>
        <fullName evidence="4">Zinc-ribbon 15 domain-containing protein</fullName>
    </recommendedName>
</protein>
<evidence type="ECO:0000313" key="3">
    <source>
        <dbReference type="Proteomes" id="UP000006727"/>
    </source>
</evidence>
<dbReference type="AlphaFoldDB" id="A9SUN4"/>
<dbReference type="HOGENOM" id="CLU_188713_0_0_1"/>
<dbReference type="OMA" id="MDVEKQW"/>
<keyword evidence="3" id="KW-1185">Reference proteome</keyword>